<protein>
    <submittedName>
        <fullName evidence="5">GNAT family N-acetyltransferase</fullName>
    </submittedName>
    <submittedName>
        <fullName evidence="7">Putative acetyltransferase</fullName>
    </submittedName>
</protein>
<sequence>MMAAELMTERLLLIPLTADDAPQIQVLFPQWEIVRYLAAGFPWPFPEDGASRYVNNVALPAAANGTAWFWTIRLKTAPERVIGLITLSDEVDNNRGFWLDPRWHRQGLMTEACRRVTDFWFNTLNREVLRAPKACDNSGSKKISHRSGMRLIRVEKKQFICGLLDAELWEITKAEWNALAAQAPASHRVTGC</sequence>
<evidence type="ECO:0000313" key="5">
    <source>
        <dbReference type="EMBL" id="MBA8126595.1"/>
    </source>
</evidence>
<organism evidence="7 8">
    <name type="scientific">Klebsiella grimontii</name>
    <dbReference type="NCBI Taxonomy" id="2058152"/>
    <lineage>
        <taxon>Bacteria</taxon>
        <taxon>Pseudomonadati</taxon>
        <taxon>Pseudomonadota</taxon>
        <taxon>Gammaproteobacteria</taxon>
        <taxon>Enterobacterales</taxon>
        <taxon>Enterobacteriaceae</taxon>
        <taxon>Klebsiella/Raoultella group</taxon>
        <taxon>Klebsiella</taxon>
    </lineage>
</organism>
<proteinExistence type="inferred from homology"/>
<dbReference type="InterPro" id="IPR051531">
    <property type="entry name" value="N-acetyltransferase"/>
</dbReference>
<dbReference type="RefSeq" id="WP_024358080.1">
    <property type="nucleotide sequence ID" value="NZ_CABGKG010000001.1"/>
</dbReference>
<dbReference type="GO" id="GO:0016747">
    <property type="term" value="F:acyltransferase activity, transferring groups other than amino-acyl groups"/>
    <property type="evidence" value="ECO:0007669"/>
    <property type="project" value="InterPro"/>
</dbReference>
<accession>A0A285B471</accession>
<evidence type="ECO:0000313" key="9">
    <source>
        <dbReference type="Proteomes" id="UP000557483"/>
    </source>
</evidence>
<dbReference type="SUPFAM" id="SSF55729">
    <property type="entry name" value="Acyl-CoA N-acyltransferases (Nat)"/>
    <property type="match status" value="1"/>
</dbReference>
<keyword evidence="2" id="KW-0012">Acyltransferase</keyword>
<reference evidence="6 10" key="4">
    <citation type="submission" date="2024-04" db="EMBL/GenBank/DDBJ databases">
        <title>Draft genome assemblies of urinary isolates.</title>
        <authorList>
            <person name="Appleberry H."/>
            <person name="Kula A."/>
            <person name="Wolfe A.J."/>
            <person name="Putonti C."/>
        </authorList>
    </citation>
    <scope>NUCLEOTIDE SEQUENCE [LARGE SCALE GENOMIC DNA]</scope>
    <source>
        <strain evidence="6 10">UMB12529</strain>
    </source>
</reference>
<dbReference type="EMBL" id="FZTC01000019">
    <property type="protein sequence ID" value="SNU35737.1"/>
    <property type="molecule type" value="Genomic_DNA"/>
</dbReference>
<reference evidence="5 9" key="3">
    <citation type="submission" date="2020-06" db="EMBL/GenBank/DDBJ databases">
        <title>REHAB project genomes.</title>
        <authorList>
            <person name="Shaw L.P."/>
        </authorList>
    </citation>
    <scope>NUCLEOTIDE SEQUENCE [LARGE SCALE GENOMIC DNA]</scope>
    <source>
        <strain evidence="5 9">RHBSTW-00092</strain>
    </source>
</reference>
<dbReference type="Proteomes" id="UP000220639">
    <property type="component" value="Unassembled WGS sequence"/>
</dbReference>
<dbReference type="Proteomes" id="UP000557483">
    <property type="component" value="Unassembled WGS sequence"/>
</dbReference>
<dbReference type="Gene3D" id="3.40.630.30">
    <property type="match status" value="1"/>
</dbReference>
<evidence type="ECO:0000256" key="2">
    <source>
        <dbReference type="ARBA" id="ARBA00023315"/>
    </source>
</evidence>
<evidence type="ECO:0000313" key="7">
    <source>
        <dbReference type="EMBL" id="SNU35737.1"/>
    </source>
</evidence>
<name>A0A285B471_9ENTR</name>
<feature type="domain" description="N-acetyltransferase" evidence="4">
    <location>
        <begin position="10"/>
        <end position="150"/>
    </location>
</feature>
<dbReference type="EMBL" id="JABXRN010000001">
    <property type="protein sequence ID" value="MBA8126595.1"/>
    <property type="molecule type" value="Genomic_DNA"/>
</dbReference>
<reference evidence="8" key="1">
    <citation type="submission" date="2017-08" db="EMBL/GenBank/DDBJ databases">
        <authorList>
            <person name="Brisse S."/>
        </authorList>
    </citation>
    <scope>NUCLEOTIDE SEQUENCE [LARGE SCALE GENOMIC DNA]</scope>
    <source>
        <strain evidence="8">06D021</strain>
    </source>
</reference>
<dbReference type="AlphaFoldDB" id="A0A285B471"/>
<dbReference type="PANTHER" id="PTHR43792">
    <property type="entry name" value="GNAT FAMILY, PUTATIVE (AFU_ORTHOLOGUE AFUA_3G00765)-RELATED-RELATED"/>
    <property type="match status" value="1"/>
</dbReference>
<dbReference type="Proteomes" id="UP001458070">
    <property type="component" value="Unassembled WGS sequence"/>
</dbReference>
<evidence type="ECO:0000256" key="3">
    <source>
        <dbReference type="ARBA" id="ARBA00038502"/>
    </source>
</evidence>
<reference evidence="7" key="2">
    <citation type="submission" date="2017-08" db="EMBL/GenBank/DDBJ databases">
        <authorList>
            <person name="de Groot N.N."/>
        </authorList>
    </citation>
    <scope>NUCLEOTIDE SEQUENCE [LARGE SCALE GENOMIC DNA]</scope>
    <source>
        <strain evidence="7">06D021</strain>
    </source>
</reference>
<keyword evidence="10" id="KW-1185">Reference proteome</keyword>
<evidence type="ECO:0000256" key="1">
    <source>
        <dbReference type="ARBA" id="ARBA00022679"/>
    </source>
</evidence>
<dbReference type="InterPro" id="IPR016181">
    <property type="entry name" value="Acyl_CoA_acyltransferase"/>
</dbReference>
<evidence type="ECO:0000313" key="6">
    <source>
        <dbReference type="EMBL" id="MEM0624725.1"/>
    </source>
</evidence>
<evidence type="ECO:0000313" key="8">
    <source>
        <dbReference type="Proteomes" id="UP000220639"/>
    </source>
</evidence>
<evidence type="ECO:0000259" key="4">
    <source>
        <dbReference type="Pfam" id="PF13302"/>
    </source>
</evidence>
<dbReference type="PANTHER" id="PTHR43792:SF8">
    <property type="entry name" value="[RIBOSOMAL PROTEIN US5]-ALANINE N-ACETYLTRANSFERASE"/>
    <property type="match status" value="1"/>
</dbReference>
<keyword evidence="1 7" id="KW-0808">Transferase</keyword>
<evidence type="ECO:0000313" key="10">
    <source>
        <dbReference type="Proteomes" id="UP001458070"/>
    </source>
</evidence>
<dbReference type="EMBL" id="JBCGEM010000008">
    <property type="protein sequence ID" value="MEM0624725.1"/>
    <property type="molecule type" value="Genomic_DNA"/>
</dbReference>
<comment type="similarity">
    <text evidence="3">Belongs to the acetyltransferase family. RimJ subfamily.</text>
</comment>
<dbReference type="Pfam" id="PF13302">
    <property type="entry name" value="Acetyltransf_3"/>
    <property type="match status" value="1"/>
</dbReference>
<gene>
    <name evidence="6" type="ORF">AAFL32_12635</name>
    <name evidence="5" type="ORF">HV064_22225</name>
    <name evidence="7" type="ORF">KOSB73_260461</name>
</gene>
<dbReference type="InterPro" id="IPR000182">
    <property type="entry name" value="GNAT_dom"/>
</dbReference>